<evidence type="ECO:0000256" key="2">
    <source>
        <dbReference type="SAM" id="Phobius"/>
    </source>
</evidence>
<name>A0ABV0KDX7_9CYAN</name>
<comment type="caution">
    <text evidence="3">The sequence shown here is derived from an EMBL/GenBank/DDBJ whole genome shotgun (WGS) entry which is preliminary data.</text>
</comment>
<sequence>MDLWVDEFSQGQLIEGKPQPLPGFFVRSTAPIDMEEDECRPDDLVPTVSDVVESLYQNTRQNESYTGLVIQIHGYNTGIEKITQGGKQVEGRDYVREGWQKTWEYLNQQDLAISSKLNSFVYLGYRWPSESVPSNLKNAGKALPVILTLLFRGGVILAAIGLLLLLIFPTPIVDFLAAILIILGVATAMLVGTLFILRIIVYFRDSYRATNFGVPDLVEFIRQLDLGLVKRHINDSLFETVIQEVGERFKLPLDVLSKAVRKTWEAIETEPKYLSQYQDDFCSLLPALKQGSLSTVDDAVFLGIYDSLVRAKKPAYTAAEFQSAAKYWNREKPRIRLTFIGHSMGGFVTAQVIRILSDVFDPAAIGDSQSLEKLPPSHIGRTFLLGRLILISPDIPLTTIISGRTNFLRSALRRFEEAYLFSSEGDLALRLASTTANYFSFPASTRSHGFRLGNVSVNLPQQNVYGIVNFKQLISGKVDHLLNYISVQTLEQNTRSLQRDPSRKQDDKVNEESLAATKQDPESIADLFTYLDCTEYRDFTTYEKRHQKEINVLICEGQRSPLKFFNYAKLLKAYVDFSSDPGKGVGVDVHGGYFYGRLSNLLIYRLAFLGFQGLLDSLVFQPLTEWHSDSDAAQVDWQTKLKRAEALPKAERREEALKYFSWLCEQRKIQVAASPERYYVDVLGCNRAKVRAGILTREQHSDS</sequence>
<dbReference type="RefSeq" id="WP_190450389.1">
    <property type="nucleotide sequence ID" value="NZ_JAMPLM010000002.1"/>
</dbReference>
<dbReference type="GO" id="GO:0016787">
    <property type="term" value="F:hydrolase activity"/>
    <property type="evidence" value="ECO:0007669"/>
    <property type="project" value="UniProtKB-KW"/>
</dbReference>
<evidence type="ECO:0000256" key="1">
    <source>
        <dbReference type="SAM" id="MobiDB-lite"/>
    </source>
</evidence>
<feature type="transmembrane region" description="Helical" evidence="2">
    <location>
        <begin position="175"/>
        <end position="201"/>
    </location>
</feature>
<dbReference type="EMBL" id="JAMPLM010000002">
    <property type="protein sequence ID" value="MEP1057427.1"/>
    <property type="molecule type" value="Genomic_DNA"/>
</dbReference>
<keyword evidence="2" id="KW-0812">Transmembrane</keyword>
<organism evidence="3 4">
    <name type="scientific">Stenomitos frigidus AS-A4</name>
    <dbReference type="NCBI Taxonomy" id="2933935"/>
    <lineage>
        <taxon>Bacteria</taxon>
        <taxon>Bacillati</taxon>
        <taxon>Cyanobacteriota</taxon>
        <taxon>Cyanophyceae</taxon>
        <taxon>Leptolyngbyales</taxon>
        <taxon>Leptolyngbyaceae</taxon>
        <taxon>Stenomitos</taxon>
    </lineage>
</organism>
<keyword evidence="4" id="KW-1185">Reference proteome</keyword>
<reference evidence="3 4" key="1">
    <citation type="submission" date="2022-04" db="EMBL/GenBank/DDBJ databases">
        <title>Positive selection, recombination, and allopatry shape intraspecific diversity of widespread and dominant cyanobacteria.</title>
        <authorList>
            <person name="Wei J."/>
            <person name="Shu W."/>
            <person name="Hu C."/>
        </authorList>
    </citation>
    <scope>NUCLEOTIDE SEQUENCE [LARGE SCALE GENOMIC DNA]</scope>
    <source>
        <strain evidence="3 4">AS-A4</strain>
    </source>
</reference>
<evidence type="ECO:0000313" key="4">
    <source>
        <dbReference type="Proteomes" id="UP001476950"/>
    </source>
</evidence>
<keyword evidence="2" id="KW-0472">Membrane</keyword>
<feature type="region of interest" description="Disordered" evidence="1">
    <location>
        <begin position="495"/>
        <end position="516"/>
    </location>
</feature>
<dbReference type="Pfam" id="PF05990">
    <property type="entry name" value="DUF900"/>
    <property type="match status" value="1"/>
</dbReference>
<dbReference type="InterPro" id="IPR029058">
    <property type="entry name" value="AB_hydrolase_fold"/>
</dbReference>
<protein>
    <submittedName>
        <fullName evidence="3">Alpha/beta hydrolase</fullName>
    </submittedName>
</protein>
<accession>A0ABV0KDX7</accession>
<feature type="compositionally biased region" description="Basic and acidic residues" evidence="1">
    <location>
        <begin position="497"/>
        <end position="511"/>
    </location>
</feature>
<keyword evidence="2" id="KW-1133">Transmembrane helix</keyword>
<feature type="transmembrane region" description="Helical" evidence="2">
    <location>
        <begin position="145"/>
        <end position="169"/>
    </location>
</feature>
<gene>
    <name evidence="3" type="ORF">NDI38_03195</name>
</gene>
<dbReference type="Proteomes" id="UP001476950">
    <property type="component" value="Unassembled WGS sequence"/>
</dbReference>
<dbReference type="InterPro" id="IPR010297">
    <property type="entry name" value="DUF900_hydrolase"/>
</dbReference>
<keyword evidence="3" id="KW-0378">Hydrolase</keyword>
<proteinExistence type="predicted"/>
<dbReference type="SUPFAM" id="SSF53474">
    <property type="entry name" value="alpha/beta-Hydrolases"/>
    <property type="match status" value="1"/>
</dbReference>
<evidence type="ECO:0000313" key="3">
    <source>
        <dbReference type="EMBL" id="MEP1057427.1"/>
    </source>
</evidence>